<reference evidence="2 3" key="1">
    <citation type="submission" date="2020-06" db="EMBL/GenBank/DDBJ databases">
        <authorList>
            <person name="Li R."/>
            <person name="Bekaert M."/>
        </authorList>
    </citation>
    <scope>NUCLEOTIDE SEQUENCE [LARGE SCALE GENOMIC DNA]</scope>
    <source>
        <strain evidence="3">wild</strain>
    </source>
</reference>
<protein>
    <recommendedName>
        <fullName evidence="4">Endonuclease/exonuclease/phosphatase domain-containing protein</fullName>
    </recommendedName>
</protein>
<accession>A0A6J8A305</accession>
<feature type="region of interest" description="Disordered" evidence="1">
    <location>
        <begin position="189"/>
        <end position="216"/>
    </location>
</feature>
<evidence type="ECO:0000313" key="3">
    <source>
        <dbReference type="Proteomes" id="UP000507470"/>
    </source>
</evidence>
<feature type="compositionally biased region" description="Basic and acidic residues" evidence="1">
    <location>
        <begin position="197"/>
        <end position="207"/>
    </location>
</feature>
<dbReference type="AlphaFoldDB" id="A0A6J8A305"/>
<dbReference type="EMBL" id="CACVKT020000557">
    <property type="protein sequence ID" value="CAC5360292.1"/>
    <property type="molecule type" value="Genomic_DNA"/>
</dbReference>
<sequence>MIKDKFGDASDIFLCDNSNLSFRGQPASGILVNDGIHLTKKDKNFDILANLSDEIATYQDKVQVMILGDFNARTGNLEDFISNNDDDYNDYVPVPEEYKSDKIKQSRLSNDNKFCSRVQVNCLKENLDNFPMKFKWETISLELFLNALKSDEIKVKIQDFENIQNQSQSEVDAALHSLHDILKMAANKSLKRKPKSRRNDIKSKPWFDKGLSTMRK</sequence>
<dbReference type="OrthoDB" id="6146264at2759"/>
<gene>
    <name evidence="2" type="ORF">MCOR_2823</name>
</gene>
<organism evidence="2 3">
    <name type="scientific">Mytilus coruscus</name>
    <name type="common">Sea mussel</name>
    <dbReference type="NCBI Taxonomy" id="42192"/>
    <lineage>
        <taxon>Eukaryota</taxon>
        <taxon>Metazoa</taxon>
        <taxon>Spiralia</taxon>
        <taxon>Lophotrochozoa</taxon>
        <taxon>Mollusca</taxon>
        <taxon>Bivalvia</taxon>
        <taxon>Autobranchia</taxon>
        <taxon>Pteriomorphia</taxon>
        <taxon>Mytilida</taxon>
        <taxon>Mytiloidea</taxon>
        <taxon>Mytilidae</taxon>
        <taxon>Mytilinae</taxon>
        <taxon>Mytilus</taxon>
    </lineage>
</organism>
<evidence type="ECO:0000313" key="2">
    <source>
        <dbReference type="EMBL" id="CAC5360292.1"/>
    </source>
</evidence>
<name>A0A6J8A305_MYTCO</name>
<proteinExistence type="predicted"/>
<evidence type="ECO:0008006" key="4">
    <source>
        <dbReference type="Google" id="ProtNLM"/>
    </source>
</evidence>
<keyword evidence="3" id="KW-1185">Reference proteome</keyword>
<evidence type="ECO:0000256" key="1">
    <source>
        <dbReference type="SAM" id="MobiDB-lite"/>
    </source>
</evidence>
<dbReference type="Proteomes" id="UP000507470">
    <property type="component" value="Unassembled WGS sequence"/>
</dbReference>